<feature type="region of interest" description="Disordered" evidence="18">
    <location>
        <begin position="333"/>
        <end position="356"/>
    </location>
</feature>
<evidence type="ECO:0000259" key="19">
    <source>
        <dbReference type="Pfam" id="PF04678"/>
    </source>
</evidence>
<dbReference type="Pfam" id="PF04678">
    <property type="entry name" value="MCU"/>
    <property type="match status" value="1"/>
</dbReference>
<keyword evidence="13 17" id="KW-0407">Ion channel</keyword>
<evidence type="ECO:0000256" key="13">
    <source>
        <dbReference type="ARBA" id="ARBA00023303"/>
    </source>
</evidence>
<keyword evidence="21" id="KW-1185">Reference proteome</keyword>
<comment type="function">
    <text evidence="17">Mitochondrial inner membrane calcium uniporter that mediates calcium uptake into mitochondria. Mitochondrial calcium homeostasis plays key roles in cellular physiology and regulates cell bioenergetics, cytoplasmic calcium signals and activation of cell death pathways.</text>
</comment>
<dbReference type="GO" id="GO:1990246">
    <property type="term" value="C:uniplex complex"/>
    <property type="evidence" value="ECO:0007669"/>
    <property type="project" value="TreeGrafter"/>
</dbReference>
<feature type="compositionally biased region" description="Gly residues" evidence="18">
    <location>
        <begin position="102"/>
        <end position="116"/>
    </location>
</feature>
<comment type="subcellular location">
    <subcellularLocation>
        <location evidence="1 17">Mitochondrion inner membrane</location>
        <topology evidence="1 17">Multi-pass membrane protein</topology>
    </subcellularLocation>
</comment>
<dbReference type="InterPro" id="IPR039055">
    <property type="entry name" value="MCU_fam"/>
</dbReference>
<dbReference type="STRING" id="1336337.A0A3N4JE12"/>
<comment type="subunit">
    <text evidence="15">Homotetramer, assembles in a dimer or dimers configuration with two interfaces.</text>
</comment>
<evidence type="ECO:0000256" key="17">
    <source>
        <dbReference type="RuleBase" id="RU367035"/>
    </source>
</evidence>
<keyword evidence="6 17" id="KW-0812">Transmembrane</keyword>
<accession>A0A3N4JE12</accession>
<evidence type="ECO:0000256" key="2">
    <source>
        <dbReference type="ARBA" id="ARBA00005653"/>
    </source>
</evidence>
<feature type="domain" description="Calcium uniporter protein C-terminal" evidence="19">
    <location>
        <begin position="170"/>
        <end position="293"/>
    </location>
</feature>
<evidence type="ECO:0000256" key="1">
    <source>
        <dbReference type="ARBA" id="ARBA00004448"/>
    </source>
</evidence>
<evidence type="ECO:0000256" key="11">
    <source>
        <dbReference type="ARBA" id="ARBA00023128"/>
    </source>
</evidence>
<keyword evidence="7 17" id="KW-0999">Mitochondrion inner membrane</keyword>
<evidence type="ECO:0000256" key="4">
    <source>
        <dbReference type="ARBA" id="ARBA00022568"/>
    </source>
</evidence>
<keyword evidence="11 17" id="KW-0496">Mitochondrion</keyword>
<evidence type="ECO:0000313" key="21">
    <source>
        <dbReference type="Proteomes" id="UP000276215"/>
    </source>
</evidence>
<comment type="similarity">
    <text evidence="2 17">Belongs to the MCU (TC 1.A.77) family.</text>
</comment>
<keyword evidence="12 17" id="KW-0472">Membrane</keyword>
<evidence type="ECO:0000256" key="12">
    <source>
        <dbReference type="ARBA" id="ARBA00023136"/>
    </source>
</evidence>
<dbReference type="Proteomes" id="UP000276215">
    <property type="component" value="Unassembled WGS sequence"/>
</dbReference>
<keyword evidence="10 17" id="KW-0406">Ion transport</keyword>
<dbReference type="InterPro" id="IPR006769">
    <property type="entry name" value="MCU_C"/>
</dbReference>
<proteinExistence type="inferred from homology"/>
<evidence type="ECO:0000256" key="3">
    <source>
        <dbReference type="ARBA" id="ARBA00022448"/>
    </source>
</evidence>
<keyword evidence="8 17" id="KW-0106">Calcium</keyword>
<sequence length="356" mass="39802">MHVGVGRKLLSTPSRLLKLLLPLKPTGFSHPIDSPLALLVHPQQPLSYLERLIQAELPLITSPNSAPRPPNISFKAIDLSDALVEAQNSNPQSLKKLQSLRGGEGQGGVETGGGLGSLSPSEKSGKGGYVRWSTSTEVGDFVRDAARGKEFVIGIEGSEDLPVGIPSFRQRTHYLRQRLMATTREIEQLERLKSECDGIAHRGAQRVAISGFAGLVGWWAGVYWLTFKTSLGWDVMEPVTYFVGLSTVMGGYLFFLYNNREVSYRSALHMTVSKRQMKLYREKGFDIEKWEELVNEGKALRREIKAIAEEYDVDWDERSDEVGGDKVIKVLNENEKGGKRGQETRIWEEREDAKTK</sequence>
<name>A0A3N4JE12_9PEZI</name>
<feature type="transmembrane region" description="Helical" evidence="17">
    <location>
        <begin position="239"/>
        <end position="257"/>
    </location>
</feature>
<feature type="transmembrane region" description="Helical" evidence="17">
    <location>
        <begin position="207"/>
        <end position="227"/>
    </location>
</feature>
<protein>
    <recommendedName>
        <fullName evidence="17">Calcium uniporter protein</fullName>
    </recommendedName>
</protein>
<evidence type="ECO:0000256" key="8">
    <source>
        <dbReference type="ARBA" id="ARBA00022837"/>
    </source>
</evidence>
<evidence type="ECO:0000256" key="18">
    <source>
        <dbReference type="SAM" id="MobiDB-lite"/>
    </source>
</evidence>
<organism evidence="20 21">
    <name type="scientific">Choiromyces venosus 120613-1</name>
    <dbReference type="NCBI Taxonomy" id="1336337"/>
    <lineage>
        <taxon>Eukaryota</taxon>
        <taxon>Fungi</taxon>
        <taxon>Dikarya</taxon>
        <taxon>Ascomycota</taxon>
        <taxon>Pezizomycotina</taxon>
        <taxon>Pezizomycetes</taxon>
        <taxon>Pezizales</taxon>
        <taxon>Tuberaceae</taxon>
        <taxon>Choiromyces</taxon>
    </lineage>
</organism>
<dbReference type="GO" id="GO:0051560">
    <property type="term" value="P:mitochondrial calcium ion homeostasis"/>
    <property type="evidence" value="ECO:0007669"/>
    <property type="project" value="UniProtKB-UniRule"/>
</dbReference>
<dbReference type="GO" id="GO:0015292">
    <property type="term" value="F:uniporter activity"/>
    <property type="evidence" value="ECO:0007669"/>
    <property type="project" value="UniProtKB-UniRule"/>
</dbReference>
<comment type="function">
    <text evidence="16">Highly selective calcium channel localized to the inner mitochondrial membrane, which mediates calcium uptake into the mitochondrial matrix. Mitochondrial calcium homeostasis plays key roles in cellular physiology and regulates ATP production, cytoplasmic calcium signals and activation of cell death pathways. Sufficient to operate as a pore-forming channel without the need of calcium-sensor or auxiliary subunit.</text>
</comment>
<gene>
    <name evidence="20" type="ORF">L873DRAFT_1935735</name>
</gene>
<evidence type="ECO:0000256" key="6">
    <source>
        <dbReference type="ARBA" id="ARBA00022692"/>
    </source>
</evidence>
<dbReference type="AlphaFoldDB" id="A0A3N4JE12"/>
<evidence type="ECO:0000256" key="7">
    <source>
        <dbReference type="ARBA" id="ARBA00022792"/>
    </source>
</evidence>
<evidence type="ECO:0000256" key="14">
    <source>
        <dbReference type="ARBA" id="ARBA00036634"/>
    </source>
</evidence>
<evidence type="ECO:0000313" key="20">
    <source>
        <dbReference type="EMBL" id="RPA94680.1"/>
    </source>
</evidence>
<comment type="catalytic activity">
    <reaction evidence="14">
        <text>Ca(2+)(in) = Ca(2+)(out)</text>
        <dbReference type="Rhea" id="RHEA:29671"/>
        <dbReference type="ChEBI" id="CHEBI:29108"/>
    </reaction>
</comment>
<dbReference type="GO" id="GO:0005262">
    <property type="term" value="F:calcium channel activity"/>
    <property type="evidence" value="ECO:0007669"/>
    <property type="project" value="UniProtKB-UniRule"/>
</dbReference>
<evidence type="ECO:0000256" key="10">
    <source>
        <dbReference type="ARBA" id="ARBA00023065"/>
    </source>
</evidence>
<keyword evidence="4 17" id="KW-0109">Calcium transport</keyword>
<keyword evidence="5 17" id="KW-0107">Calcium channel</keyword>
<feature type="region of interest" description="Disordered" evidence="18">
    <location>
        <begin position="98"/>
        <end position="129"/>
    </location>
</feature>
<dbReference type="PANTHER" id="PTHR13462:SF10">
    <property type="entry name" value="CALCIUM UNIPORTER PROTEIN, MITOCHONDRIAL"/>
    <property type="match status" value="1"/>
</dbReference>
<keyword evidence="3 17" id="KW-0813">Transport</keyword>
<evidence type="ECO:0000256" key="5">
    <source>
        <dbReference type="ARBA" id="ARBA00022673"/>
    </source>
</evidence>
<reference evidence="20 21" key="1">
    <citation type="journal article" date="2018" name="Nat. Ecol. Evol.">
        <title>Pezizomycetes genomes reveal the molecular basis of ectomycorrhizal truffle lifestyle.</title>
        <authorList>
            <person name="Murat C."/>
            <person name="Payen T."/>
            <person name="Noel B."/>
            <person name="Kuo A."/>
            <person name="Morin E."/>
            <person name="Chen J."/>
            <person name="Kohler A."/>
            <person name="Krizsan K."/>
            <person name="Balestrini R."/>
            <person name="Da Silva C."/>
            <person name="Montanini B."/>
            <person name="Hainaut M."/>
            <person name="Levati E."/>
            <person name="Barry K.W."/>
            <person name="Belfiori B."/>
            <person name="Cichocki N."/>
            <person name="Clum A."/>
            <person name="Dockter R.B."/>
            <person name="Fauchery L."/>
            <person name="Guy J."/>
            <person name="Iotti M."/>
            <person name="Le Tacon F."/>
            <person name="Lindquist E.A."/>
            <person name="Lipzen A."/>
            <person name="Malagnac F."/>
            <person name="Mello A."/>
            <person name="Molinier V."/>
            <person name="Miyauchi S."/>
            <person name="Poulain J."/>
            <person name="Riccioni C."/>
            <person name="Rubini A."/>
            <person name="Sitrit Y."/>
            <person name="Splivallo R."/>
            <person name="Traeger S."/>
            <person name="Wang M."/>
            <person name="Zifcakova L."/>
            <person name="Wipf D."/>
            <person name="Zambonelli A."/>
            <person name="Paolocci F."/>
            <person name="Nowrousian M."/>
            <person name="Ottonello S."/>
            <person name="Baldrian P."/>
            <person name="Spatafora J.W."/>
            <person name="Henrissat B."/>
            <person name="Nagy L.G."/>
            <person name="Aury J.M."/>
            <person name="Wincker P."/>
            <person name="Grigoriev I.V."/>
            <person name="Bonfante P."/>
            <person name="Martin F.M."/>
        </authorList>
    </citation>
    <scope>NUCLEOTIDE SEQUENCE [LARGE SCALE GENOMIC DNA]</scope>
    <source>
        <strain evidence="20 21">120613-1</strain>
    </source>
</reference>
<evidence type="ECO:0000256" key="9">
    <source>
        <dbReference type="ARBA" id="ARBA00022989"/>
    </source>
</evidence>
<dbReference type="PANTHER" id="PTHR13462">
    <property type="entry name" value="CALCIUM UNIPORTER PROTEIN, MITOCHONDRIAL"/>
    <property type="match status" value="1"/>
</dbReference>
<evidence type="ECO:0000256" key="16">
    <source>
        <dbReference type="ARBA" id="ARBA00045938"/>
    </source>
</evidence>
<keyword evidence="9 17" id="KW-1133">Transmembrane helix</keyword>
<evidence type="ECO:0000256" key="15">
    <source>
        <dbReference type="ARBA" id="ARBA00044966"/>
    </source>
</evidence>
<dbReference type="EMBL" id="ML120434">
    <property type="protein sequence ID" value="RPA94680.1"/>
    <property type="molecule type" value="Genomic_DNA"/>
</dbReference>
<dbReference type="GO" id="GO:0036444">
    <property type="term" value="P:calcium import into the mitochondrion"/>
    <property type="evidence" value="ECO:0007669"/>
    <property type="project" value="UniProtKB-ARBA"/>
</dbReference>
<dbReference type="OrthoDB" id="278338at2759"/>